<keyword evidence="3" id="KW-1185">Reference proteome</keyword>
<dbReference type="Pfam" id="PF00903">
    <property type="entry name" value="Glyoxalase"/>
    <property type="match status" value="2"/>
</dbReference>
<dbReference type="EMBL" id="JAERRC010000046">
    <property type="protein sequence ID" value="MBL0707177.1"/>
    <property type="molecule type" value="Genomic_DNA"/>
</dbReference>
<sequence>MNCYNIEEAYNFYTRLLGFKLSDELPFAKILPPEKKHIAEGPGGTGYFLRYGSDHHSLVIFPKRVRDQMGGSAATPAGITTNQITWQVGSLQEVVDGHTWFKENKQEIIRAGRDMPGSNWHVYLFDSDWHVNELYYGIEQVGWSGQSKPGPMRERGFHVVPELPQKSEQQEVDDAIAAGIDISAGHRSIDAYDETFVVDGVYLQRPFRVTGIGPVRLFTPDVAAMVAYYRDVMGMTVTEEIDYRGHRAVFLRVNAEHHSMAVYDIGLREVLGLREDTTLMSFGMKVASYRQLRDAVDWLKAKGIEFVELPGELFPGIAYAAHIKDPDGHLIQLYFGMEQVGWAGERSAGRAAAITSDPATWPETIEDSGTLFDGEVFMGPWS</sequence>
<dbReference type="InterPro" id="IPR004360">
    <property type="entry name" value="Glyas_Fos-R_dOase_dom"/>
</dbReference>
<organism evidence="2 3">
    <name type="scientific">Sinomonas cellulolyticus</name>
    <dbReference type="NCBI Taxonomy" id="2801916"/>
    <lineage>
        <taxon>Bacteria</taxon>
        <taxon>Bacillati</taxon>
        <taxon>Actinomycetota</taxon>
        <taxon>Actinomycetes</taxon>
        <taxon>Micrococcales</taxon>
        <taxon>Micrococcaceae</taxon>
        <taxon>Sinomonas</taxon>
    </lineage>
</organism>
<evidence type="ECO:0000313" key="2">
    <source>
        <dbReference type="EMBL" id="MBL0707177.1"/>
    </source>
</evidence>
<protein>
    <submittedName>
        <fullName evidence="2">VOC family protein</fullName>
    </submittedName>
</protein>
<dbReference type="InterPro" id="IPR037523">
    <property type="entry name" value="VOC_core"/>
</dbReference>
<dbReference type="PANTHER" id="PTHR21366">
    <property type="entry name" value="GLYOXALASE FAMILY PROTEIN"/>
    <property type="match status" value="1"/>
</dbReference>
<accession>A0ABS1K747</accession>
<reference evidence="2 3" key="1">
    <citation type="submission" date="2021-01" db="EMBL/GenBank/DDBJ databases">
        <title>Genome public.</title>
        <authorList>
            <person name="Liu C."/>
            <person name="Sun Q."/>
        </authorList>
    </citation>
    <scope>NUCLEOTIDE SEQUENCE [LARGE SCALE GENOMIC DNA]</scope>
    <source>
        <strain evidence="2 3">JC656</strain>
    </source>
</reference>
<name>A0ABS1K747_9MICC</name>
<evidence type="ECO:0000259" key="1">
    <source>
        <dbReference type="PROSITE" id="PS51819"/>
    </source>
</evidence>
<feature type="domain" description="VOC" evidence="1">
    <location>
        <begin position="211"/>
        <end position="336"/>
    </location>
</feature>
<dbReference type="PROSITE" id="PS51819">
    <property type="entry name" value="VOC"/>
    <property type="match status" value="1"/>
</dbReference>
<dbReference type="InterPro" id="IPR050383">
    <property type="entry name" value="GlyoxalaseI/FosfomycinResist"/>
</dbReference>
<dbReference type="InterPro" id="IPR029068">
    <property type="entry name" value="Glyas_Bleomycin-R_OHBP_Dase"/>
</dbReference>
<dbReference type="SUPFAM" id="SSF54593">
    <property type="entry name" value="Glyoxalase/Bleomycin resistance protein/Dihydroxybiphenyl dioxygenase"/>
    <property type="match status" value="2"/>
</dbReference>
<evidence type="ECO:0000313" key="3">
    <source>
        <dbReference type="Proteomes" id="UP000639051"/>
    </source>
</evidence>
<comment type="caution">
    <text evidence="2">The sequence shown here is derived from an EMBL/GenBank/DDBJ whole genome shotgun (WGS) entry which is preliminary data.</text>
</comment>
<dbReference type="Gene3D" id="3.10.180.10">
    <property type="entry name" value="2,3-Dihydroxybiphenyl 1,2-Dioxygenase, domain 1"/>
    <property type="match status" value="2"/>
</dbReference>
<dbReference type="Proteomes" id="UP000639051">
    <property type="component" value="Unassembled WGS sequence"/>
</dbReference>
<gene>
    <name evidence="2" type="ORF">JJE72_16915</name>
</gene>
<proteinExistence type="predicted"/>